<evidence type="ECO:0000259" key="7">
    <source>
        <dbReference type="Pfam" id="PF00999"/>
    </source>
</evidence>
<dbReference type="InterPro" id="IPR038770">
    <property type="entry name" value="Na+/solute_symporter_sf"/>
</dbReference>
<evidence type="ECO:0000256" key="2">
    <source>
        <dbReference type="ARBA" id="ARBA00007367"/>
    </source>
</evidence>
<organism evidence="8 9">
    <name type="scientific">Leptotrombidium deliense</name>
    <dbReference type="NCBI Taxonomy" id="299467"/>
    <lineage>
        <taxon>Eukaryota</taxon>
        <taxon>Metazoa</taxon>
        <taxon>Ecdysozoa</taxon>
        <taxon>Arthropoda</taxon>
        <taxon>Chelicerata</taxon>
        <taxon>Arachnida</taxon>
        <taxon>Acari</taxon>
        <taxon>Acariformes</taxon>
        <taxon>Trombidiformes</taxon>
        <taxon>Prostigmata</taxon>
        <taxon>Anystina</taxon>
        <taxon>Parasitengona</taxon>
        <taxon>Trombiculoidea</taxon>
        <taxon>Trombiculidae</taxon>
        <taxon>Leptotrombidium</taxon>
    </lineage>
</organism>
<comment type="subcellular location">
    <subcellularLocation>
        <location evidence="1">Membrane</location>
        <topology evidence="1">Multi-pass membrane protein</topology>
    </subcellularLocation>
</comment>
<name>A0A443RZJ4_9ACAR</name>
<dbReference type="Pfam" id="PF00999">
    <property type="entry name" value="Na_H_Exchanger"/>
    <property type="match status" value="1"/>
</dbReference>
<sequence length="208" mass="23471">SLACVVEAFVAAMKWKEYYSMKFVERYLKSLWTWFCEPLLFSMIGAEMKFSYLEEEDVECLVLCVICALLVRTTIVFFISWGMKFDIKERLFVAISSLPKATVQASLAPIALQYTRSMFPGNREFERHSTLILAAVVLSIVITAPIGAFAINYSAPKLLHKNSSLFETEETDYGFSLVSSLLAKNKKEKVYGTLTENNNTTTATTTNC</sequence>
<evidence type="ECO:0000313" key="8">
    <source>
        <dbReference type="EMBL" id="RWS20687.1"/>
    </source>
</evidence>
<gene>
    <name evidence="8" type="ORF">B4U80_07577</name>
</gene>
<evidence type="ECO:0000256" key="3">
    <source>
        <dbReference type="ARBA" id="ARBA00022692"/>
    </source>
</evidence>
<dbReference type="PANTHER" id="PTHR31102:SF1">
    <property type="entry name" value="CATION_H+ EXCHANGER DOMAIN-CONTAINING PROTEIN"/>
    <property type="match status" value="1"/>
</dbReference>
<dbReference type="InterPro" id="IPR051843">
    <property type="entry name" value="CPA1_transporter"/>
</dbReference>
<dbReference type="AlphaFoldDB" id="A0A443RZJ4"/>
<accession>A0A443RZJ4</accession>
<keyword evidence="9" id="KW-1185">Reference proteome</keyword>
<feature type="non-terminal residue" evidence="8">
    <location>
        <position position="1"/>
    </location>
</feature>
<comment type="similarity">
    <text evidence="2">Belongs to the monovalent cation:proton antiporter 1 (CPA1) transporter (TC 2.A.36) family.</text>
</comment>
<dbReference type="PANTHER" id="PTHR31102">
    <property type="match status" value="1"/>
</dbReference>
<dbReference type="GO" id="GO:0015297">
    <property type="term" value="F:antiporter activity"/>
    <property type="evidence" value="ECO:0007669"/>
    <property type="project" value="InterPro"/>
</dbReference>
<feature type="transmembrane region" description="Helical" evidence="6">
    <location>
        <begin position="60"/>
        <end position="79"/>
    </location>
</feature>
<dbReference type="EMBL" id="NCKV01016078">
    <property type="protein sequence ID" value="RWS20687.1"/>
    <property type="molecule type" value="Genomic_DNA"/>
</dbReference>
<proteinExistence type="inferred from homology"/>
<evidence type="ECO:0000313" key="9">
    <source>
        <dbReference type="Proteomes" id="UP000288716"/>
    </source>
</evidence>
<keyword evidence="3 6" id="KW-0812">Transmembrane</keyword>
<dbReference type="VEuPathDB" id="VectorBase:LDEU011353"/>
<dbReference type="GO" id="GO:1902600">
    <property type="term" value="P:proton transmembrane transport"/>
    <property type="evidence" value="ECO:0007669"/>
    <property type="project" value="InterPro"/>
</dbReference>
<dbReference type="GO" id="GO:0016020">
    <property type="term" value="C:membrane"/>
    <property type="evidence" value="ECO:0007669"/>
    <property type="project" value="UniProtKB-SubCell"/>
</dbReference>
<dbReference type="Gene3D" id="1.20.1530.20">
    <property type="match status" value="1"/>
</dbReference>
<keyword evidence="4 6" id="KW-1133">Transmembrane helix</keyword>
<feature type="transmembrane region" description="Helical" evidence="6">
    <location>
        <begin position="132"/>
        <end position="153"/>
    </location>
</feature>
<evidence type="ECO:0000256" key="5">
    <source>
        <dbReference type="ARBA" id="ARBA00023136"/>
    </source>
</evidence>
<comment type="caution">
    <text evidence="8">The sequence shown here is derived from an EMBL/GenBank/DDBJ whole genome shotgun (WGS) entry which is preliminary data.</text>
</comment>
<evidence type="ECO:0000256" key="1">
    <source>
        <dbReference type="ARBA" id="ARBA00004141"/>
    </source>
</evidence>
<evidence type="ECO:0000256" key="4">
    <source>
        <dbReference type="ARBA" id="ARBA00022989"/>
    </source>
</evidence>
<feature type="domain" description="Cation/H+ exchanger transmembrane" evidence="7">
    <location>
        <begin position="8"/>
        <end position="142"/>
    </location>
</feature>
<dbReference type="Proteomes" id="UP000288716">
    <property type="component" value="Unassembled WGS sequence"/>
</dbReference>
<protein>
    <submittedName>
        <fullName evidence="8">Mitochondrial sodium/hydrogen exchanger 9B2-like protein</fullName>
    </submittedName>
</protein>
<reference evidence="8 9" key="1">
    <citation type="journal article" date="2018" name="Gigascience">
        <title>Genomes of trombidid mites reveal novel predicted allergens and laterally-transferred genes associated with secondary metabolism.</title>
        <authorList>
            <person name="Dong X."/>
            <person name="Chaisiri K."/>
            <person name="Xia D."/>
            <person name="Armstrong S.D."/>
            <person name="Fang Y."/>
            <person name="Donnelly M.J."/>
            <person name="Kadowaki T."/>
            <person name="McGarry J.W."/>
            <person name="Darby A.C."/>
            <person name="Makepeace B.L."/>
        </authorList>
    </citation>
    <scope>NUCLEOTIDE SEQUENCE [LARGE SCALE GENOMIC DNA]</scope>
    <source>
        <strain evidence="8">UoL-UT</strain>
    </source>
</reference>
<dbReference type="OrthoDB" id="423807at2759"/>
<feature type="transmembrane region" description="Helical" evidence="6">
    <location>
        <begin position="31"/>
        <end position="48"/>
    </location>
</feature>
<keyword evidence="5 6" id="KW-0472">Membrane</keyword>
<evidence type="ECO:0000256" key="6">
    <source>
        <dbReference type="SAM" id="Phobius"/>
    </source>
</evidence>
<dbReference type="STRING" id="299467.A0A443RZJ4"/>
<dbReference type="InterPro" id="IPR006153">
    <property type="entry name" value="Cation/H_exchanger_TM"/>
</dbReference>